<dbReference type="AlphaFoldDB" id="A0A068R9B9"/>
<reference evidence="1 2" key="1">
    <citation type="submission" date="2013-07" db="EMBL/GenBank/DDBJ databases">
        <authorList>
            <person name="Genoscope - CEA"/>
        </authorList>
    </citation>
    <scope>NUCLEOTIDE SEQUENCE [LARGE SCALE GENOMIC DNA]</scope>
    <source>
        <strain evidence="1 2">G6</strain>
    </source>
</reference>
<protein>
    <submittedName>
        <fullName evidence="1">Uncharacterized protein</fullName>
    </submittedName>
</protein>
<dbReference type="HOGENOM" id="CLU_3159546_0_0_6"/>
<organism evidence="1 2">
    <name type="scientific">Xenorhabdus poinarii G6</name>
    <dbReference type="NCBI Taxonomy" id="1354304"/>
    <lineage>
        <taxon>Bacteria</taxon>
        <taxon>Pseudomonadati</taxon>
        <taxon>Pseudomonadota</taxon>
        <taxon>Gammaproteobacteria</taxon>
        <taxon>Enterobacterales</taxon>
        <taxon>Morganellaceae</taxon>
        <taxon>Xenorhabdus</taxon>
    </lineage>
</organism>
<evidence type="ECO:0000313" key="2">
    <source>
        <dbReference type="Proteomes" id="UP000032735"/>
    </source>
</evidence>
<dbReference type="Proteomes" id="UP000032735">
    <property type="component" value="Chromosome"/>
</dbReference>
<name>A0A068R9B9_9GAMM</name>
<evidence type="ECO:0000313" key="1">
    <source>
        <dbReference type="EMBL" id="CDG22735.1"/>
    </source>
</evidence>
<proteinExistence type="predicted"/>
<dbReference type="EMBL" id="FO704551">
    <property type="protein sequence ID" value="CDG22735.1"/>
    <property type="molecule type" value="Genomic_DNA"/>
</dbReference>
<gene>
    <name evidence="1" type="ORF">XPG1_3093</name>
</gene>
<keyword evidence="2" id="KW-1185">Reference proteome</keyword>
<sequence>MKLVTAILIVLQKNENIKLTLYGHNQKTSLLRVNIHINTPKVSKLFIK</sequence>
<accession>A0A068R9B9</accession>
<dbReference type="KEGG" id="xpo:XPG1_3093"/>